<keyword evidence="3" id="KW-1185">Reference proteome</keyword>
<evidence type="ECO:0000313" key="2">
    <source>
        <dbReference type="EMBL" id="KAJ5198740.1"/>
    </source>
</evidence>
<dbReference type="RefSeq" id="XP_058307168.1">
    <property type="nucleotide sequence ID" value="XM_058454919.1"/>
</dbReference>
<feature type="compositionally biased region" description="Acidic residues" evidence="1">
    <location>
        <begin position="137"/>
        <end position="150"/>
    </location>
</feature>
<dbReference type="AlphaFoldDB" id="A0A9W9JKP0"/>
<reference evidence="2" key="1">
    <citation type="submission" date="2022-12" db="EMBL/GenBank/DDBJ databases">
        <authorList>
            <person name="Petersen C."/>
        </authorList>
    </citation>
    <scope>NUCLEOTIDE SEQUENCE</scope>
    <source>
        <strain evidence="2">IBT 15544</strain>
    </source>
</reference>
<accession>A0A9W9JKP0</accession>
<proteinExistence type="predicted"/>
<comment type="caution">
    <text evidence="2">The sequence shown here is derived from an EMBL/GenBank/DDBJ whole genome shotgun (WGS) entry which is preliminary data.</text>
</comment>
<dbReference type="Proteomes" id="UP001150904">
    <property type="component" value="Unassembled WGS sequence"/>
</dbReference>
<reference evidence="2" key="2">
    <citation type="journal article" date="2023" name="IMA Fungus">
        <title>Comparative genomic study of the Penicillium genus elucidates a diverse pangenome and 15 lateral gene transfer events.</title>
        <authorList>
            <person name="Petersen C."/>
            <person name="Sorensen T."/>
            <person name="Nielsen M.R."/>
            <person name="Sondergaard T.E."/>
            <person name="Sorensen J.L."/>
            <person name="Fitzpatrick D.A."/>
            <person name="Frisvad J.C."/>
            <person name="Nielsen K.L."/>
        </authorList>
    </citation>
    <scope>NUCLEOTIDE SEQUENCE</scope>
    <source>
        <strain evidence="2">IBT 15544</strain>
    </source>
</reference>
<organism evidence="2 3">
    <name type="scientific">Penicillium cinerascens</name>
    <dbReference type="NCBI Taxonomy" id="70096"/>
    <lineage>
        <taxon>Eukaryota</taxon>
        <taxon>Fungi</taxon>
        <taxon>Dikarya</taxon>
        <taxon>Ascomycota</taxon>
        <taxon>Pezizomycotina</taxon>
        <taxon>Eurotiomycetes</taxon>
        <taxon>Eurotiomycetidae</taxon>
        <taxon>Eurotiales</taxon>
        <taxon>Aspergillaceae</taxon>
        <taxon>Penicillium</taxon>
    </lineage>
</organism>
<sequence>MSSWETELYRDLVTAELLTHIGQGNRPVKPDELPEGIKSGSKELSANQKIKLNEKLEELYQHILRSDEEGLWNIPNFDGDREQVKNLLWSVVSWATSNNKESVDEIKSKIESASKGDGVTDNEEKATDIEKTKKEGDDENGSGEDQDQEDSSGASSDSEEPKKGRGNLHVTSFSGGLKMELKNRAIIKHVLQADYCVLQVKDDDLKTSVLAEVQSVRPKRRGDTNQEVEYVSQFVVQRWYPATKAWCVEAVNQREISSAVKDWNKIKGKRWIHRPSEEKAKSFSREDLGDMVLHLACFYNVPKLRTAGTAKRSPPTRHILITSKEGLIMVNDGTFKRYIGNDEEANNYTAKSCERDKIPAPWDVDSQAVKTVVKTCHRPLSDTKKAGGIVQIPQQTTELSSPSIVTELRDRVTALELKFGQFKDLHSRVEALDGKVDQMMGLLQRALKG</sequence>
<feature type="region of interest" description="Disordered" evidence="1">
    <location>
        <begin position="113"/>
        <end position="170"/>
    </location>
</feature>
<dbReference type="GeneID" id="83182220"/>
<evidence type="ECO:0000256" key="1">
    <source>
        <dbReference type="SAM" id="MobiDB-lite"/>
    </source>
</evidence>
<dbReference type="EMBL" id="JAPQKR010000014">
    <property type="protein sequence ID" value="KAJ5198740.1"/>
    <property type="molecule type" value="Genomic_DNA"/>
</dbReference>
<gene>
    <name evidence="2" type="ORF">N7498_007857</name>
</gene>
<feature type="compositionally biased region" description="Basic and acidic residues" evidence="1">
    <location>
        <begin position="122"/>
        <end position="136"/>
    </location>
</feature>
<protein>
    <submittedName>
        <fullName evidence="2">Uncharacterized protein</fullName>
    </submittedName>
</protein>
<evidence type="ECO:0000313" key="3">
    <source>
        <dbReference type="Proteomes" id="UP001150904"/>
    </source>
</evidence>
<name>A0A9W9JKP0_9EURO</name>